<sequence>MGLIVIPSNGDTLTDRRTAIVGIVEETPPRCRRGRTPPLLALCSRLVRTVVGDNIRATFRAANNFGDPATPMPDVRERPCRNTAIVRCSSVRPDSSAMRFRRLPPLLCRLAAYSCETCFPLASSFIFPATNLRVGLRYKYARTSGLHLSPLDIHILSHEVLLCFCRTCPCHCCLRRARSCG</sequence>
<reference evidence="1" key="1">
    <citation type="submission" date="2021-02" db="EMBL/GenBank/DDBJ databases">
        <authorList>
            <consortium name="DOE Joint Genome Institute"/>
            <person name="Ahrendt S."/>
            <person name="Looney B.P."/>
            <person name="Miyauchi S."/>
            <person name="Morin E."/>
            <person name="Drula E."/>
            <person name="Courty P.E."/>
            <person name="Chicoki N."/>
            <person name="Fauchery L."/>
            <person name="Kohler A."/>
            <person name="Kuo A."/>
            <person name="Labutti K."/>
            <person name="Pangilinan J."/>
            <person name="Lipzen A."/>
            <person name="Riley R."/>
            <person name="Andreopoulos W."/>
            <person name="He G."/>
            <person name="Johnson J."/>
            <person name="Barry K.W."/>
            <person name="Grigoriev I.V."/>
            <person name="Nagy L."/>
            <person name="Hibbett D."/>
            <person name="Henrissat B."/>
            <person name="Matheny P.B."/>
            <person name="Labbe J."/>
            <person name="Martin F."/>
        </authorList>
    </citation>
    <scope>NUCLEOTIDE SEQUENCE</scope>
    <source>
        <strain evidence="1">FP105234-sp</strain>
    </source>
</reference>
<dbReference type="EMBL" id="MU276044">
    <property type="protein sequence ID" value="KAI0042859.1"/>
    <property type="molecule type" value="Genomic_DNA"/>
</dbReference>
<evidence type="ECO:0000313" key="2">
    <source>
        <dbReference type="Proteomes" id="UP000814033"/>
    </source>
</evidence>
<proteinExistence type="predicted"/>
<accession>A0ACB8RFE4</accession>
<gene>
    <name evidence="1" type="ORF">FA95DRAFT_511562</name>
</gene>
<protein>
    <submittedName>
        <fullName evidence="1">Uncharacterized protein</fullName>
    </submittedName>
</protein>
<reference evidence="1" key="2">
    <citation type="journal article" date="2022" name="New Phytol.">
        <title>Evolutionary transition to the ectomycorrhizal habit in the genomes of a hyperdiverse lineage of mushroom-forming fungi.</title>
        <authorList>
            <person name="Looney B."/>
            <person name="Miyauchi S."/>
            <person name="Morin E."/>
            <person name="Drula E."/>
            <person name="Courty P.E."/>
            <person name="Kohler A."/>
            <person name="Kuo A."/>
            <person name="LaButti K."/>
            <person name="Pangilinan J."/>
            <person name="Lipzen A."/>
            <person name="Riley R."/>
            <person name="Andreopoulos W."/>
            <person name="He G."/>
            <person name="Johnson J."/>
            <person name="Nolan M."/>
            <person name="Tritt A."/>
            <person name="Barry K.W."/>
            <person name="Grigoriev I.V."/>
            <person name="Nagy L.G."/>
            <person name="Hibbett D."/>
            <person name="Henrissat B."/>
            <person name="Matheny P.B."/>
            <person name="Labbe J."/>
            <person name="Martin F.M."/>
        </authorList>
    </citation>
    <scope>NUCLEOTIDE SEQUENCE</scope>
    <source>
        <strain evidence="1">FP105234-sp</strain>
    </source>
</reference>
<keyword evidence="2" id="KW-1185">Reference proteome</keyword>
<name>A0ACB8RFE4_9AGAM</name>
<evidence type="ECO:0000313" key="1">
    <source>
        <dbReference type="EMBL" id="KAI0042859.1"/>
    </source>
</evidence>
<dbReference type="Proteomes" id="UP000814033">
    <property type="component" value="Unassembled WGS sequence"/>
</dbReference>
<comment type="caution">
    <text evidence="1">The sequence shown here is derived from an EMBL/GenBank/DDBJ whole genome shotgun (WGS) entry which is preliminary data.</text>
</comment>
<organism evidence="1 2">
    <name type="scientific">Auriscalpium vulgare</name>
    <dbReference type="NCBI Taxonomy" id="40419"/>
    <lineage>
        <taxon>Eukaryota</taxon>
        <taxon>Fungi</taxon>
        <taxon>Dikarya</taxon>
        <taxon>Basidiomycota</taxon>
        <taxon>Agaricomycotina</taxon>
        <taxon>Agaricomycetes</taxon>
        <taxon>Russulales</taxon>
        <taxon>Auriscalpiaceae</taxon>
        <taxon>Auriscalpium</taxon>
    </lineage>
</organism>